<keyword evidence="11" id="KW-1185">Reference proteome</keyword>
<dbReference type="CDD" id="cd09725">
    <property type="entry name" value="Cas2_I_II_III"/>
    <property type="match status" value="1"/>
</dbReference>
<evidence type="ECO:0000256" key="4">
    <source>
        <dbReference type="ARBA" id="ARBA00022723"/>
    </source>
</evidence>
<organism evidence="10 11">
    <name type="scientific">Thermodesulfatator autotrophicus</name>
    <dbReference type="NCBI Taxonomy" id="1795632"/>
    <lineage>
        <taxon>Bacteria</taxon>
        <taxon>Pseudomonadati</taxon>
        <taxon>Thermodesulfobacteriota</taxon>
        <taxon>Thermodesulfobacteria</taxon>
        <taxon>Thermodesulfobacteriales</taxon>
        <taxon>Thermodesulfatatoraceae</taxon>
        <taxon>Thermodesulfatator</taxon>
    </lineage>
</organism>
<dbReference type="RefSeq" id="WP_068540639.1">
    <property type="nucleotide sequence ID" value="NZ_LSFI01000003.1"/>
</dbReference>
<keyword evidence="6 9" id="KW-0378">Hydrolase</keyword>
<reference evidence="10 11" key="1">
    <citation type="submission" date="2016-02" db="EMBL/GenBank/DDBJ databases">
        <title>Draft genome sequence of Thermodesulfatator sp. S606.</title>
        <authorList>
            <person name="Lai Q."/>
            <person name="Cao J."/>
            <person name="Dupont S."/>
            <person name="Shao Z."/>
            <person name="Jebbar M."/>
            <person name="Alain K."/>
        </authorList>
    </citation>
    <scope>NUCLEOTIDE SEQUENCE [LARGE SCALE GENOMIC DNA]</scope>
    <source>
        <strain evidence="10 11">S606</strain>
    </source>
</reference>
<evidence type="ECO:0000256" key="8">
    <source>
        <dbReference type="ARBA" id="ARBA00023118"/>
    </source>
</evidence>
<dbReference type="OrthoDB" id="279819at2"/>
<comment type="similarity">
    <text evidence="2 9">Belongs to the CRISPR-associated endoribonuclease Cas2 protein family.</text>
</comment>
<evidence type="ECO:0000256" key="6">
    <source>
        <dbReference type="ARBA" id="ARBA00022801"/>
    </source>
</evidence>
<dbReference type="GO" id="GO:0004521">
    <property type="term" value="F:RNA endonuclease activity"/>
    <property type="evidence" value="ECO:0007669"/>
    <property type="project" value="InterPro"/>
</dbReference>
<dbReference type="NCBIfam" id="TIGR01573">
    <property type="entry name" value="cas2"/>
    <property type="match status" value="1"/>
</dbReference>
<evidence type="ECO:0000256" key="7">
    <source>
        <dbReference type="ARBA" id="ARBA00022842"/>
    </source>
</evidence>
<keyword evidence="4 9" id="KW-0479">Metal-binding</keyword>
<sequence>MFVILVYDAGEKRVQKFHKTCKKYLHWVQLSVFEGELSAAQLERLKMELKALIKPEEDSVIIYTFRTKHYFSREVMGKKKGDPDSIFV</sequence>
<evidence type="ECO:0000256" key="1">
    <source>
        <dbReference type="ARBA" id="ARBA00001946"/>
    </source>
</evidence>
<dbReference type="EMBL" id="LSFI01000003">
    <property type="protein sequence ID" value="OAG28540.1"/>
    <property type="molecule type" value="Genomic_DNA"/>
</dbReference>
<dbReference type="PANTHER" id="PTHR34405">
    <property type="entry name" value="CRISPR-ASSOCIATED ENDORIBONUCLEASE CAS2"/>
    <property type="match status" value="1"/>
</dbReference>
<evidence type="ECO:0000256" key="9">
    <source>
        <dbReference type="HAMAP-Rule" id="MF_01471"/>
    </source>
</evidence>
<comment type="function">
    <text evidence="9">CRISPR (clustered regularly interspaced short palindromic repeat), is an adaptive immune system that provides protection against mobile genetic elements (viruses, transposable elements and conjugative plasmids). CRISPR clusters contain sequences complementary to antecedent mobile elements and target invading nucleic acids. CRISPR clusters are transcribed and processed into CRISPR RNA (crRNA). Functions as a ssRNA-specific endoribonuclease. Involved in the integration of spacer DNA into the CRISPR cassette.</text>
</comment>
<protein>
    <recommendedName>
        <fullName evidence="9">CRISPR-associated endoribonuclease Cas2</fullName>
        <ecNumber evidence="9">3.1.-.-</ecNumber>
    </recommendedName>
</protein>
<dbReference type="InterPro" id="IPR019199">
    <property type="entry name" value="Virulence_VapD/CRISPR_Cas2"/>
</dbReference>
<name>A0A177EAU2_9BACT</name>
<evidence type="ECO:0000313" key="11">
    <source>
        <dbReference type="Proteomes" id="UP000076964"/>
    </source>
</evidence>
<dbReference type="PANTHER" id="PTHR34405:SF1">
    <property type="entry name" value="CRISPR-ASSOCIATED ENDORIBONUCLEASE CAS2"/>
    <property type="match status" value="1"/>
</dbReference>
<dbReference type="AlphaFoldDB" id="A0A177EAU2"/>
<gene>
    <name evidence="9" type="primary">cas2</name>
    <name evidence="10" type="ORF">TH606_00870</name>
</gene>
<dbReference type="GO" id="GO:0046872">
    <property type="term" value="F:metal ion binding"/>
    <property type="evidence" value="ECO:0007669"/>
    <property type="project" value="UniProtKB-UniRule"/>
</dbReference>
<dbReference type="Pfam" id="PF09827">
    <property type="entry name" value="CRISPR_Cas2"/>
    <property type="match status" value="1"/>
</dbReference>
<dbReference type="GO" id="GO:0051607">
    <property type="term" value="P:defense response to virus"/>
    <property type="evidence" value="ECO:0007669"/>
    <property type="project" value="UniProtKB-UniRule"/>
</dbReference>
<dbReference type="GO" id="GO:0043571">
    <property type="term" value="P:maintenance of CRISPR repeat elements"/>
    <property type="evidence" value="ECO:0007669"/>
    <property type="project" value="UniProtKB-UniRule"/>
</dbReference>
<dbReference type="InterPro" id="IPR021127">
    <property type="entry name" value="CRISPR_associated_Cas2"/>
</dbReference>
<keyword evidence="7 9" id="KW-0460">Magnesium</keyword>
<dbReference type="Gene3D" id="3.30.70.240">
    <property type="match status" value="1"/>
</dbReference>
<dbReference type="GO" id="GO:0016787">
    <property type="term" value="F:hydrolase activity"/>
    <property type="evidence" value="ECO:0007669"/>
    <property type="project" value="UniProtKB-KW"/>
</dbReference>
<dbReference type="SUPFAM" id="SSF143430">
    <property type="entry name" value="TTP0101/SSO1404-like"/>
    <property type="match status" value="1"/>
</dbReference>
<dbReference type="STRING" id="1795632.TH606_00870"/>
<evidence type="ECO:0000256" key="2">
    <source>
        <dbReference type="ARBA" id="ARBA00009959"/>
    </source>
</evidence>
<comment type="caution">
    <text evidence="10">The sequence shown here is derived from an EMBL/GenBank/DDBJ whole genome shotgun (WGS) entry which is preliminary data.</text>
</comment>
<keyword evidence="8 9" id="KW-0051">Antiviral defense</keyword>
<dbReference type="HAMAP" id="MF_01471">
    <property type="entry name" value="Cas2"/>
    <property type="match status" value="1"/>
</dbReference>
<keyword evidence="5 9" id="KW-0255">Endonuclease</keyword>
<comment type="subunit">
    <text evidence="9">Homodimer, forms a heterotetramer with a Cas1 homodimer.</text>
</comment>
<accession>A0A177EAU2</accession>
<comment type="cofactor">
    <cofactor evidence="1 9">
        <name>Mg(2+)</name>
        <dbReference type="ChEBI" id="CHEBI:18420"/>
    </cofactor>
</comment>
<keyword evidence="3 9" id="KW-0540">Nuclease</keyword>
<feature type="binding site" evidence="9">
    <location>
        <position position="8"/>
    </location>
    <ligand>
        <name>Mg(2+)</name>
        <dbReference type="ChEBI" id="CHEBI:18420"/>
        <note>catalytic</note>
    </ligand>
</feature>
<proteinExistence type="inferred from homology"/>
<evidence type="ECO:0000256" key="3">
    <source>
        <dbReference type="ARBA" id="ARBA00022722"/>
    </source>
</evidence>
<dbReference type="EC" id="3.1.-.-" evidence="9"/>
<evidence type="ECO:0000256" key="5">
    <source>
        <dbReference type="ARBA" id="ARBA00022759"/>
    </source>
</evidence>
<evidence type="ECO:0000313" key="10">
    <source>
        <dbReference type="EMBL" id="OAG28540.1"/>
    </source>
</evidence>
<dbReference type="Proteomes" id="UP000076964">
    <property type="component" value="Unassembled WGS sequence"/>
</dbReference>